<feature type="region of interest" description="Disordered" evidence="1">
    <location>
        <begin position="1"/>
        <end position="37"/>
    </location>
</feature>
<accession>A0A834T532</accession>
<evidence type="ECO:0000313" key="2">
    <source>
        <dbReference type="EMBL" id="KAF7815261.1"/>
    </source>
</evidence>
<proteinExistence type="predicted"/>
<evidence type="ECO:0000313" key="3">
    <source>
        <dbReference type="Proteomes" id="UP000634136"/>
    </source>
</evidence>
<name>A0A834T532_9FABA</name>
<evidence type="ECO:0000256" key="1">
    <source>
        <dbReference type="SAM" id="MobiDB-lite"/>
    </source>
</evidence>
<reference evidence="2" key="1">
    <citation type="submission" date="2020-09" db="EMBL/GenBank/DDBJ databases">
        <title>Genome-Enabled Discovery of Anthraquinone Biosynthesis in Senna tora.</title>
        <authorList>
            <person name="Kang S.-H."/>
            <person name="Pandey R.P."/>
            <person name="Lee C.-M."/>
            <person name="Sim J.-S."/>
            <person name="Jeong J.-T."/>
            <person name="Choi B.-S."/>
            <person name="Jung M."/>
            <person name="Ginzburg D."/>
            <person name="Zhao K."/>
            <person name="Won S.Y."/>
            <person name="Oh T.-J."/>
            <person name="Yu Y."/>
            <person name="Kim N.-H."/>
            <person name="Lee O.R."/>
            <person name="Lee T.-H."/>
            <person name="Bashyal P."/>
            <person name="Kim T.-S."/>
            <person name="Lee W.-H."/>
            <person name="Kawkins C."/>
            <person name="Kim C.-K."/>
            <person name="Kim J.S."/>
            <person name="Ahn B.O."/>
            <person name="Rhee S.Y."/>
            <person name="Sohng J.K."/>
        </authorList>
    </citation>
    <scope>NUCLEOTIDE SEQUENCE</scope>
    <source>
        <tissue evidence="2">Leaf</tissue>
    </source>
</reference>
<comment type="caution">
    <text evidence="2">The sequence shown here is derived from an EMBL/GenBank/DDBJ whole genome shotgun (WGS) entry which is preliminary data.</text>
</comment>
<organism evidence="2 3">
    <name type="scientific">Senna tora</name>
    <dbReference type="NCBI Taxonomy" id="362788"/>
    <lineage>
        <taxon>Eukaryota</taxon>
        <taxon>Viridiplantae</taxon>
        <taxon>Streptophyta</taxon>
        <taxon>Embryophyta</taxon>
        <taxon>Tracheophyta</taxon>
        <taxon>Spermatophyta</taxon>
        <taxon>Magnoliopsida</taxon>
        <taxon>eudicotyledons</taxon>
        <taxon>Gunneridae</taxon>
        <taxon>Pentapetalae</taxon>
        <taxon>rosids</taxon>
        <taxon>fabids</taxon>
        <taxon>Fabales</taxon>
        <taxon>Fabaceae</taxon>
        <taxon>Caesalpinioideae</taxon>
        <taxon>Cassia clade</taxon>
        <taxon>Senna</taxon>
    </lineage>
</organism>
<feature type="compositionally biased region" description="Basic and acidic residues" evidence="1">
    <location>
        <begin position="16"/>
        <end position="37"/>
    </location>
</feature>
<gene>
    <name evidence="2" type="ORF">G2W53_029230</name>
</gene>
<keyword evidence="3" id="KW-1185">Reference proteome</keyword>
<protein>
    <submittedName>
        <fullName evidence="2">Uncharacterized protein</fullName>
    </submittedName>
</protein>
<dbReference type="AlphaFoldDB" id="A0A834T532"/>
<dbReference type="Proteomes" id="UP000634136">
    <property type="component" value="Unassembled WGS sequence"/>
</dbReference>
<sequence length="37" mass="4136">MGVTLRSGKEIPGPETLEKSHKEDKAEFTPEPEELPK</sequence>
<dbReference type="EMBL" id="JAAIUW010000009">
    <property type="protein sequence ID" value="KAF7815261.1"/>
    <property type="molecule type" value="Genomic_DNA"/>
</dbReference>